<dbReference type="RefSeq" id="WP_368637649.1">
    <property type="nucleotide sequence ID" value="NZ_JBFRHK010000013.1"/>
</dbReference>
<dbReference type="Gene3D" id="3.40.1580.10">
    <property type="entry name" value="SMI1/KNR4-like"/>
    <property type="match status" value="1"/>
</dbReference>
<protein>
    <submittedName>
        <fullName evidence="2">SMI1/KNR4 family protein</fullName>
    </submittedName>
</protein>
<dbReference type="InterPro" id="IPR018958">
    <property type="entry name" value="Knr4/Smi1-like_dom"/>
</dbReference>
<dbReference type="SMART" id="SM00860">
    <property type="entry name" value="SMI1_KNR4"/>
    <property type="match status" value="1"/>
</dbReference>
<dbReference type="Pfam" id="PF09346">
    <property type="entry name" value="SMI1_KNR4"/>
    <property type="match status" value="1"/>
</dbReference>
<evidence type="ECO:0000313" key="3">
    <source>
        <dbReference type="Proteomes" id="UP001558534"/>
    </source>
</evidence>
<reference evidence="2 3" key="1">
    <citation type="submission" date="2024-07" db="EMBL/GenBank/DDBJ databases">
        <title>Characterization of a bacterium isolated from hydrolysated instant sea cucumber by whole-genome sequencing and metabolomics.</title>
        <authorList>
            <person name="Luo X."/>
            <person name="Zhang Z."/>
            <person name="Zheng Z."/>
            <person name="Zhang W."/>
            <person name="Ming T."/>
            <person name="Jiao L."/>
            <person name="Su X."/>
            <person name="Kong F."/>
            <person name="Xu J."/>
        </authorList>
    </citation>
    <scope>NUCLEOTIDE SEQUENCE [LARGE SCALE GENOMIC DNA]</scope>
    <source>
        <strain evidence="2 3">XL-2024</strain>
    </source>
</reference>
<organism evidence="2 3">
    <name type="scientific">Lysinibacillus xylanilyticus</name>
    <dbReference type="NCBI Taxonomy" id="582475"/>
    <lineage>
        <taxon>Bacteria</taxon>
        <taxon>Bacillati</taxon>
        <taxon>Bacillota</taxon>
        <taxon>Bacilli</taxon>
        <taxon>Bacillales</taxon>
        <taxon>Bacillaceae</taxon>
        <taxon>Lysinibacillus</taxon>
    </lineage>
</organism>
<keyword evidence="3" id="KW-1185">Reference proteome</keyword>
<sequence length="145" mass="16420">MKEELMKRIECFLEKHPELKGVPATLNEIAKAEEELQIKLDDDYKEFIKRFGGSYAGIAIHAFANGSSMGNETIINLTNWCRESFEGDEFSPEINKSLIFSDDGSGNPIAINANGEVVIYYHDLGEKEILSKSFESFVEENFAEW</sequence>
<gene>
    <name evidence="2" type="ORF">AB1300_18385</name>
</gene>
<evidence type="ECO:0000313" key="2">
    <source>
        <dbReference type="EMBL" id="MEX3747084.1"/>
    </source>
</evidence>
<dbReference type="InterPro" id="IPR037883">
    <property type="entry name" value="Knr4/Smi1-like_sf"/>
</dbReference>
<proteinExistence type="predicted"/>
<evidence type="ECO:0000259" key="1">
    <source>
        <dbReference type="SMART" id="SM00860"/>
    </source>
</evidence>
<name>A0ABV3W249_9BACI</name>
<dbReference type="EMBL" id="JBFRHK010000013">
    <property type="protein sequence ID" value="MEX3747084.1"/>
    <property type="molecule type" value="Genomic_DNA"/>
</dbReference>
<dbReference type="Proteomes" id="UP001558534">
    <property type="component" value="Unassembled WGS sequence"/>
</dbReference>
<feature type="domain" description="Knr4/Smi1-like" evidence="1">
    <location>
        <begin position="23"/>
        <end position="140"/>
    </location>
</feature>
<dbReference type="SUPFAM" id="SSF160631">
    <property type="entry name" value="SMI1/KNR4-like"/>
    <property type="match status" value="1"/>
</dbReference>
<accession>A0ABV3W249</accession>
<comment type="caution">
    <text evidence="2">The sequence shown here is derived from an EMBL/GenBank/DDBJ whole genome shotgun (WGS) entry which is preliminary data.</text>
</comment>